<gene>
    <name evidence="4" type="ORF">Plec18167_001714</name>
</gene>
<reference evidence="4 5" key="1">
    <citation type="journal article" date="2024" name="IMA Fungus">
        <title>IMA Genome - F19 : A genome assembly and annotation guide to empower mycologists, including annotated draft genome sequences of Ceratocystis pirilliformis, Diaporthe australafricana, Fusarium ophioides, Paecilomyces lecythidis, and Sporothrix stenoceras.</title>
        <authorList>
            <person name="Aylward J."/>
            <person name="Wilson A.M."/>
            <person name="Visagie C.M."/>
            <person name="Spraker J."/>
            <person name="Barnes I."/>
            <person name="Buitendag C."/>
            <person name="Ceriani C."/>
            <person name="Del Mar Angel L."/>
            <person name="du Plessis D."/>
            <person name="Fuchs T."/>
            <person name="Gasser K."/>
            <person name="Kramer D."/>
            <person name="Li W."/>
            <person name="Munsamy K."/>
            <person name="Piso A."/>
            <person name="Price J.L."/>
            <person name="Sonnekus B."/>
            <person name="Thomas C."/>
            <person name="van der Nest A."/>
            <person name="van Dijk A."/>
            <person name="van Heerden A."/>
            <person name="van Vuuren N."/>
            <person name="Yilmaz N."/>
            <person name="Duong T.A."/>
            <person name="van der Merwe N.A."/>
            <person name="Wingfield M.J."/>
            <person name="Wingfield B.D."/>
        </authorList>
    </citation>
    <scope>NUCLEOTIDE SEQUENCE [LARGE SCALE GENOMIC DNA]</scope>
    <source>
        <strain evidence="4 5">CMW 18167</strain>
    </source>
</reference>
<accession>A0ABR3YB89</accession>
<keyword evidence="5" id="KW-1185">Reference proteome</keyword>
<evidence type="ECO:0000313" key="5">
    <source>
        <dbReference type="Proteomes" id="UP001583193"/>
    </source>
</evidence>
<dbReference type="PANTHER" id="PTHR46910:SF13">
    <property type="entry name" value="SPECIFIC TRANSCRIPTION FACTOR, PUTATIVE (AFU_ORTHOLOGUE AFUA_4G06190)-RELATED"/>
    <property type="match status" value="1"/>
</dbReference>
<dbReference type="PANTHER" id="PTHR46910">
    <property type="entry name" value="TRANSCRIPTION FACTOR PDR1"/>
    <property type="match status" value="1"/>
</dbReference>
<dbReference type="InterPro" id="IPR007219">
    <property type="entry name" value="XnlR_reg_dom"/>
</dbReference>
<dbReference type="InterPro" id="IPR050987">
    <property type="entry name" value="AtrR-like"/>
</dbReference>
<evidence type="ECO:0000259" key="3">
    <source>
        <dbReference type="Pfam" id="PF04082"/>
    </source>
</evidence>
<dbReference type="Pfam" id="PF04082">
    <property type="entry name" value="Fungal_trans"/>
    <property type="match status" value="1"/>
</dbReference>
<proteinExistence type="predicted"/>
<dbReference type="EMBL" id="JAVDPF010000003">
    <property type="protein sequence ID" value="KAL1885057.1"/>
    <property type="molecule type" value="Genomic_DNA"/>
</dbReference>
<organism evidence="4 5">
    <name type="scientific">Paecilomyces lecythidis</name>
    <dbReference type="NCBI Taxonomy" id="3004212"/>
    <lineage>
        <taxon>Eukaryota</taxon>
        <taxon>Fungi</taxon>
        <taxon>Dikarya</taxon>
        <taxon>Ascomycota</taxon>
        <taxon>Pezizomycotina</taxon>
        <taxon>Eurotiomycetes</taxon>
        <taxon>Eurotiomycetidae</taxon>
        <taxon>Eurotiales</taxon>
        <taxon>Thermoascaceae</taxon>
        <taxon>Paecilomyces</taxon>
    </lineage>
</organism>
<comment type="caution">
    <text evidence="4">The sequence shown here is derived from an EMBL/GenBank/DDBJ whole genome shotgun (WGS) entry which is preliminary data.</text>
</comment>
<name>A0ABR3YB89_9EURO</name>
<feature type="domain" description="Xylanolytic transcriptional activator regulatory" evidence="3">
    <location>
        <begin position="241"/>
        <end position="349"/>
    </location>
</feature>
<protein>
    <recommendedName>
        <fullName evidence="3">Xylanolytic transcriptional activator regulatory domain-containing protein</fullName>
    </recommendedName>
</protein>
<evidence type="ECO:0000256" key="1">
    <source>
        <dbReference type="ARBA" id="ARBA00023242"/>
    </source>
</evidence>
<feature type="region of interest" description="Disordered" evidence="2">
    <location>
        <begin position="1"/>
        <end position="27"/>
    </location>
</feature>
<dbReference type="Proteomes" id="UP001583193">
    <property type="component" value="Unassembled WGS sequence"/>
</dbReference>
<dbReference type="CDD" id="cd12148">
    <property type="entry name" value="fungal_TF_MHR"/>
    <property type="match status" value="1"/>
</dbReference>
<evidence type="ECO:0000313" key="4">
    <source>
        <dbReference type="EMBL" id="KAL1885057.1"/>
    </source>
</evidence>
<keyword evidence="1" id="KW-0539">Nucleus</keyword>
<sequence>MEGITPSAPPRAKRSPGALREPRPRKREKYARMACNIGSQATQPDLELSVSRINDICEQMQQSMARFTNPHINRPCLQRKKLNDNKPAQLKTQSVTNFKYTMSLTRTVLEAERLPSPPPPSTATYPSIAVDEFRSPDTLITLLQHARPIFDLGHEKVTQLLAVFKNEIYPLHPCISLELAQDLVDSLFSLLNPVPHGVTYNVEIIDVEIMKSVMAVALLTGYDAQSPLAADLESQLVWSVDSCLDQEQPQIEDIIIAALLSLYFELKHRPVKAWRMAGIAAKLSLEVGIHQKRFFDDVQLHPDQITACRHLFACVYDMDKRCSFYSGLPWTLHDQEIDMSVLQLEPQESYLSTMISLDRNLSETLVIINAPSSLSKDSSERVEFLGFQLQKFVSSMTAENFTPLEPSIASPPWLQVALKRFTRLRVHHIKVLAYIGTFGSIGNLISQPQSAKCLIAFAAASVDMYIELVTNGRTSALILPSATKILLSSLSFMLLAVSQSPAEYGPICVGPFHTAIDMLGNMQGSIQDPSLDIPGTLEELRRFAEIIQLPPPKQSLPLLDHERGAGNNADLGQEFGEGNMSAELQTPSSDIFTMLGDVSMGPPDMLYGNDVFI</sequence>
<evidence type="ECO:0000256" key="2">
    <source>
        <dbReference type="SAM" id="MobiDB-lite"/>
    </source>
</evidence>